<name>A0A328WRQ7_9FLAO</name>
<dbReference type="GO" id="GO:0008168">
    <property type="term" value="F:methyltransferase activity"/>
    <property type="evidence" value="ECO:0007669"/>
    <property type="project" value="UniProtKB-KW"/>
</dbReference>
<keyword evidence="1 3" id="KW-0808">Transferase</keyword>
<reference evidence="3 4" key="1">
    <citation type="submission" date="2018-06" db="EMBL/GenBank/DDBJ databases">
        <title>Genomic Encyclopedia of Type Strains, Phase III (KMG-III): the genomes of soil and plant-associated and newly described type strains.</title>
        <authorList>
            <person name="Whitman W."/>
        </authorList>
    </citation>
    <scope>NUCLEOTIDE SEQUENCE [LARGE SCALE GENOMIC DNA]</scope>
    <source>
        <strain evidence="3 4">CGMCC 1.12504</strain>
    </source>
</reference>
<dbReference type="OrthoDB" id="9804312at2"/>
<dbReference type="InterPro" id="IPR029063">
    <property type="entry name" value="SAM-dependent_MTases_sf"/>
</dbReference>
<feature type="domain" description="Methyltransferase" evidence="2">
    <location>
        <begin position="42"/>
        <end position="128"/>
    </location>
</feature>
<proteinExistence type="predicted"/>
<dbReference type="Gene3D" id="3.40.50.150">
    <property type="entry name" value="Vaccinia Virus protein VP39"/>
    <property type="match status" value="1"/>
</dbReference>
<evidence type="ECO:0000259" key="2">
    <source>
        <dbReference type="Pfam" id="PF13649"/>
    </source>
</evidence>
<protein>
    <submittedName>
        <fullName evidence="3">Methyltransferase family protein</fullName>
    </submittedName>
</protein>
<evidence type="ECO:0000256" key="1">
    <source>
        <dbReference type="ARBA" id="ARBA00022679"/>
    </source>
</evidence>
<sequence length="202" mass="23224">MKQFWDERYAEKEFAYGKEPNQFLKENLHKLPKGKILFVDEGEGRNAVFAAQNGYEVVAFDYSESAKNKALTLAKEQNVRLDYLVSDVMDVPFETESFDAMVFIFAHFPTIIRKQAHQKLVSFLKPNGKILFEAFEKSQLQFTSGGPKELAMLFSEEEVKEEFSFVGFDFLKTAIIDLTEGPYHQGKGVVIRFIGTKHEKNE</sequence>
<dbReference type="GO" id="GO:0032259">
    <property type="term" value="P:methylation"/>
    <property type="evidence" value="ECO:0007669"/>
    <property type="project" value="UniProtKB-KW"/>
</dbReference>
<keyword evidence="4" id="KW-1185">Reference proteome</keyword>
<organism evidence="3 4">
    <name type="scientific">Flavobacterium lacus</name>
    <dbReference type="NCBI Taxonomy" id="1353778"/>
    <lineage>
        <taxon>Bacteria</taxon>
        <taxon>Pseudomonadati</taxon>
        <taxon>Bacteroidota</taxon>
        <taxon>Flavobacteriia</taxon>
        <taxon>Flavobacteriales</taxon>
        <taxon>Flavobacteriaceae</taxon>
        <taxon>Flavobacterium</taxon>
    </lineage>
</organism>
<dbReference type="EMBL" id="QLSV01000004">
    <property type="protein sequence ID" value="RAR49012.1"/>
    <property type="molecule type" value="Genomic_DNA"/>
</dbReference>
<dbReference type="AlphaFoldDB" id="A0A328WRQ7"/>
<dbReference type="PANTHER" id="PTHR43861">
    <property type="entry name" value="TRANS-ACONITATE 2-METHYLTRANSFERASE-RELATED"/>
    <property type="match status" value="1"/>
</dbReference>
<evidence type="ECO:0000313" key="4">
    <source>
        <dbReference type="Proteomes" id="UP000249518"/>
    </source>
</evidence>
<accession>A0A328WRQ7</accession>
<evidence type="ECO:0000313" key="3">
    <source>
        <dbReference type="EMBL" id="RAR49012.1"/>
    </source>
</evidence>
<dbReference type="SUPFAM" id="SSF53335">
    <property type="entry name" value="S-adenosyl-L-methionine-dependent methyltransferases"/>
    <property type="match status" value="1"/>
</dbReference>
<dbReference type="CDD" id="cd02440">
    <property type="entry name" value="AdoMet_MTases"/>
    <property type="match status" value="1"/>
</dbReference>
<dbReference type="PANTHER" id="PTHR43861:SF3">
    <property type="entry name" value="PUTATIVE (AFU_ORTHOLOGUE AFUA_2G14390)-RELATED"/>
    <property type="match status" value="1"/>
</dbReference>
<gene>
    <name evidence="3" type="ORF">B0I10_104153</name>
</gene>
<keyword evidence="3" id="KW-0489">Methyltransferase</keyword>
<dbReference type="Proteomes" id="UP000249518">
    <property type="component" value="Unassembled WGS sequence"/>
</dbReference>
<comment type="caution">
    <text evidence="3">The sequence shown here is derived from an EMBL/GenBank/DDBJ whole genome shotgun (WGS) entry which is preliminary data.</text>
</comment>
<dbReference type="Pfam" id="PF13649">
    <property type="entry name" value="Methyltransf_25"/>
    <property type="match status" value="1"/>
</dbReference>
<dbReference type="InterPro" id="IPR041698">
    <property type="entry name" value="Methyltransf_25"/>
</dbReference>